<keyword evidence="3" id="KW-1185">Reference proteome</keyword>
<reference evidence="2 3" key="1">
    <citation type="submission" date="2018-08" db="EMBL/GenBank/DDBJ databases">
        <title>Genomic investigation of the strawberry pathogen Phytophthora fragariae indicates pathogenicity is determined by transcriptional variation in three key races.</title>
        <authorList>
            <person name="Adams T.M."/>
            <person name="Armitage A.D."/>
            <person name="Sobczyk M.K."/>
            <person name="Bates H.J."/>
            <person name="Dunwell J.M."/>
            <person name="Nellist C.F."/>
            <person name="Harrison R.J."/>
        </authorList>
    </citation>
    <scope>NUCLEOTIDE SEQUENCE [LARGE SCALE GENOMIC DNA]</scope>
    <source>
        <strain evidence="2 3">NOV-27</strain>
    </source>
</reference>
<dbReference type="OrthoDB" id="105893at2759"/>
<dbReference type="Proteomes" id="UP000433483">
    <property type="component" value="Unassembled WGS sequence"/>
</dbReference>
<dbReference type="AlphaFoldDB" id="A0A6A3WQE1"/>
<dbReference type="Gene3D" id="3.80.10.10">
    <property type="entry name" value="Ribonuclease Inhibitor"/>
    <property type="match status" value="1"/>
</dbReference>
<dbReference type="Pfam" id="PF26605">
    <property type="entry name" value="WLGC"/>
    <property type="match status" value="1"/>
</dbReference>
<dbReference type="EMBL" id="QXGB01001552">
    <property type="protein sequence ID" value="KAE9188959.1"/>
    <property type="molecule type" value="Genomic_DNA"/>
</dbReference>
<evidence type="ECO:0000313" key="2">
    <source>
        <dbReference type="EMBL" id="KAE9188959.1"/>
    </source>
</evidence>
<evidence type="ECO:0000259" key="1">
    <source>
        <dbReference type="Pfam" id="PF26605"/>
    </source>
</evidence>
<organism evidence="2 3">
    <name type="scientific">Phytophthora fragariae</name>
    <dbReference type="NCBI Taxonomy" id="53985"/>
    <lineage>
        <taxon>Eukaryota</taxon>
        <taxon>Sar</taxon>
        <taxon>Stramenopiles</taxon>
        <taxon>Oomycota</taxon>
        <taxon>Peronosporomycetes</taxon>
        <taxon>Peronosporales</taxon>
        <taxon>Peronosporaceae</taxon>
        <taxon>Phytophthora</taxon>
    </lineage>
</organism>
<dbReference type="InterPro" id="IPR058256">
    <property type="entry name" value="WLGC"/>
</dbReference>
<evidence type="ECO:0000313" key="3">
    <source>
        <dbReference type="Proteomes" id="UP000433483"/>
    </source>
</evidence>
<proteinExistence type="predicted"/>
<feature type="domain" description="WLGC" evidence="1">
    <location>
        <begin position="386"/>
        <end position="450"/>
    </location>
</feature>
<accession>A0A6A3WQE1</accession>
<dbReference type="InterPro" id="IPR032675">
    <property type="entry name" value="LRR_dom_sf"/>
</dbReference>
<gene>
    <name evidence="2" type="ORF">PF005_g19843</name>
</gene>
<sequence>MLVVVYCLSAFTFDRTKFAINMEVYPSGWFEQTASVNADPVQVAVIYKSLKSLRIMSVLECLSRVGVNVMFSFRSHDIVQLSRRPRRLRSSVYPKRHRLGALGLVLYALLVVIFVEESMRTSAQACQPHPECVVNAHRWTILQSSSLTQCPCLMLIDGDIAPKTFDEWIMPKKRELPVELRRCSNLRHLSLAYTNTQAWMKEFTKLEFLHVESKVTSPMVFLPDDIFDDMSSLTHVHLAMFAPMAKLPSFQGLTGLKSITLAAFLALQEFPLLTNLHNLERLVIVGLPSIDSLPDLAPVQSLKSFVVSDRGTWCCNGFLGDCDLSSDKCMVHPVWGTPAATCLPSNRTEKIATPATLELVQKFAPTVCGPVLRPGELEGPPTPDIMAPCNGTLYRQCPTPDNTESMCYNARFMAIACTTNPFPIEMRRRQIAQGVGDKCDPEAEAWLGCT</sequence>
<dbReference type="SUPFAM" id="SSF52058">
    <property type="entry name" value="L domain-like"/>
    <property type="match status" value="1"/>
</dbReference>
<name>A0A6A3WQE1_9STRA</name>
<comment type="caution">
    <text evidence="2">The sequence shown here is derived from an EMBL/GenBank/DDBJ whole genome shotgun (WGS) entry which is preliminary data.</text>
</comment>
<protein>
    <recommendedName>
        <fullName evidence="1">WLGC domain-containing protein</fullName>
    </recommendedName>
</protein>